<reference evidence="5" key="6">
    <citation type="journal article" date="2018" name="Nat. Plants">
        <title>Whole-genome landscape of Medicago truncatula symbiotic genes.</title>
        <authorList>
            <person name="Pecrix Y."/>
            <person name="Gamas P."/>
            <person name="Carrere S."/>
        </authorList>
    </citation>
    <scope>NUCLEOTIDE SEQUENCE</scope>
    <source>
        <tissue evidence="5">Leaves</tissue>
    </source>
</reference>
<dbReference type="Proteomes" id="UP000265566">
    <property type="component" value="Chromosome 8"/>
</dbReference>
<feature type="transmembrane region" description="Helical" evidence="2">
    <location>
        <begin position="20"/>
        <end position="37"/>
    </location>
</feature>
<dbReference type="EMBL" id="BT137258">
    <property type="protein sequence ID" value="AFK37053.1"/>
    <property type="molecule type" value="mRNA"/>
</dbReference>
<name>I3S9W1_MEDTR</name>
<dbReference type="OrthoDB" id="1928179at2759"/>
<keyword evidence="2 4" id="KW-0812">Transmembrane</keyword>
<sequence>MEYQSFGRYQKPKGSNVKQVLKMMLILAVCAWLLYQIKKTEIEKYGLQIKLVAGCGDKFFGRKGMLSHPDERAFPDSGKVDSVGEVTNEFKSNDKEKEVQLGVEEKGNKMQKNEVESAANTGVIDEVQSFHDENGVPPDGGEENLSTFTIVNWLKKISIYEVTYGEDNDVEMNLEGSMNVTTAEEETNTGTTAHVDTSGLLSRNRWR</sequence>
<reference evidence="3" key="2">
    <citation type="submission" date="2012-05" db="EMBL/GenBank/DDBJ databases">
        <authorList>
            <person name="Krishnakumar V."/>
            <person name="Cheung F."/>
            <person name="Xiao Y."/>
            <person name="Chan A."/>
            <person name="Moskal W.A."/>
            <person name="Town C.D."/>
        </authorList>
    </citation>
    <scope>NUCLEOTIDE SEQUENCE</scope>
</reference>
<keyword evidence="2" id="KW-0472">Membrane</keyword>
<dbReference type="HOGENOM" id="CLU_1328127_0_0_1"/>
<accession>I3S9W1</accession>
<keyword evidence="7" id="KW-1185">Reference proteome</keyword>
<dbReference type="eggNOG" id="ENOG502T20V">
    <property type="taxonomic scope" value="Eukaryota"/>
</dbReference>
<gene>
    <name evidence="6" type="primary">25502266</name>
    <name evidence="4" type="ordered locus">MTR_8g102755</name>
    <name evidence="5" type="ORF">MtrunA17_Chr8g0390061</name>
</gene>
<evidence type="ECO:0000313" key="5">
    <source>
        <dbReference type="EMBL" id="RHN43637.1"/>
    </source>
</evidence>
<feature type="region of interest" description="Disordered" evidence="1">
    <location>
        <begin position="182"/>
        <end position="207"/>
    </location>
</feature>
<evidence type="ECO:0000313" key="8">
    <source>
        <dbReference type="Proteomes" id="UP000265566"/>
    </source>
</evidence>
<keyword evidence="2" id="KW-1133">Transmembrane helix</keyword>
<dbReference type="EnsemblPlants" id="KEH21341">
    <property type="protein sequence ID" value="KEH21341"/>
    <property type="gene ID" value="MTR_8g102755"/>
</dbReference>
<dbReference type="PANTHER" id="PTHR33700:SF30">
    <property type="entry name" value="PROTEIN, PUTATIVE-RELATED"/>
    <property type="match status" value="1"/>
</dbReference>
<reference evidence="4 7" key="1">
    <citation type="journal article" date="2011" name="Nature">
        <title>The Medicago genome provides insight into the evolution of rhizobial symbioses.</title>
        <authorList>
            <person name="Young N.D."/>
            <person name="Debelle F."/>
            <person name="Oldroyd G.E."/>
            <person name="Geurts R."/>
            <person name="Cannon S.B."/>
            <person name="Udvardi M.K."/>
            <person name="Benedito V.A."/>
            <person name="Mayer K.F."/>
            <person name="Gouzy J."/>
            <person name="Schoof H."/>
            <person name="Van de Peer Y."/>
            <person name="Proost S."/>
            <person name="Cook D.R."/>
            <person name="Meyers B.C."/>
            <person name="Spannagl M."/>
            <person name="Cheung F."/>
            <person name="De Mita S."/>
            <person name="Krishnakumar V."/>
            <person name="Gundlach H."/>
            <person name="Zhou S."/>
            <person name="Mudge J."/>
            <person name="Bharti A.K."/>
            <person name="Murray J.D."/>
            <person name="Naoumkina M.A."/>
            <person name="Rosen B."/>
            <person name="Silverstein K.A."/>
            <person name="Tang H."/>
            <person name="Rombauts S."/>
            <person name="Zhao P.X."/>
            <person name="Zhou P."/>
            <person name="Barbe V."/>
            <person name="Bardou P."/>
            <person name="Bechner M."/>
            <person name="Bellec A."/>
            <person name="Berger A."/>
            <person name="Berges H."/>
            <person name="Bidwell S."/>
            <person name="Bisseling T."/>
            <person name="Choisne N."/>
            <person name="Couloux A."/>
            <person name="Denny R."/>
            <person name="Deshpande S."/>
            <person name="Dai X."/>
            <person name="Doyle J.J."/>
            <person name="Dudez A.M."/>
            <person name="Farmer A.D."/>
            <person name="Fouteau S."/>
            <person name="Franken C."/>
            <person name="Gibelin C."/>
            <person name="Gish J."/>
            <person name="Goldstein S."/>
            <person name="Gonzalez A.J."/>
            <person name="Green P.J."/>
            <person name="Hallab A."/>
            <person name="Hartog M."/>
            <person name="Hua A."/>
            <person name="Humphray S.J."/>
            <person name="Jeong D.H."/>
            <person name="Jing Y."/>
            <person name="Jocker A."/>
            <person name="Kenton S.M."/>
            <person name="Kim D.J."/>
            <person name="Klee K."/>
            <person name="Lai H."/>
            <person name="Lang C."/>
            <person name="Lin S."/>
            <person name="Macmil S.L."/>
            <person name="Magdelenat G."/>
            <person name="Matthews L."/>
            <person name="McCorrison J."/>
            <person name="Monaghan E.L."/>
            <person name="Mun J.H."/>
            <person name="Najar F.Z."/>
            <person name="Nicholson C."/>
            <person name="Noirot C."/>
            <person name="O'Bleness M."/>
            <person name="Paule C.R."/>
            <person name="Poulain J."/>
            <person name="Prion F."/>
            <person name="Qin B."/>
            <person name="Qu C."/>
            <person name="Retzel E.F."/>
            <person name="Riddle C."/>
            <person name="Sallet E."/>
            <person name="Samain S."/>
            <person name="Samson N."/>
            <person name="Sanders I."/>
            <person name="Saurat O."/>
            <person name="Scarpelli C."/>
            <person name="Schiex T."/>
            <person name="Segurens B."/>
            <person name="Severin A.J."/>
            <person name="Sherrier D.J."/>
            <person name="Shi R."/>
            <person name="Sims S."/>
            <person name="Singer S.R."/>
            <person name="Sinharoy S."/>
            <person name="Sterck L."/>
            <person name="Viollet A."/>
            <person name="Wang B.B."/>
            <person name="Wang K."/>
            <person name="Wang M."/>
            <person name="Wang X."/>
            <person name="Warfsmann J."/>
            <person name="Weissenbach J."/>
            <person name="White D.D."/>
            <person name="White J.D."/>
            <person name="Wiley G.B."/>
            <person name="Wincker P."/>
            <person name="Xing Y."/>
            <person name="Yang L."/>
            <person name="Yao Z."/>
            <person name="Ying F."/>
            <person name="Zhai J."/>
            <person name="Zhou L."/>
            <person name="Zuber A."/>
            <person name="Denarie J."/>
            <person name="Dixon R.A."/>
            <person name="May G.D."/>
            <person name="Schwartz D.C."/>
            <person name="Rogers J."/>
            <person name="Quetier F."/>
            <person name="Town C.D."/>
            <person name="Roe B.A."/>
        </authorList>
    </citation>
    <scope>NUCLEOTIDE SEQUENCE [LARGE SCALE GENOMIC DNA]</scope>
    <source>
        <strain evidence="4">A17</strain>
        <strain evidence="6 7">cv. Jemalong A17</strain>
    </source>
</reference>
<evidence type="ECO:0000313" key="4">
    <source>
        <dbReference type="EMBL" id="KEH21341.1"/>
    </source>
</evidence>
<evidence type="ECO:0000313" key="6">
    <source>
        <dbReference type="EnsemblPlants" id="KEH21341"/>
    </source>
</evidence>
<dbReference type="PaxDb" id="3880-AET05212"/>
<dbReference type="PANTHER" id="PTHR33700">
    <property type="entry name" value="MYB-LIKE PROTEIN X"/>
    <property type="match status" value="1"/>
</dbReference>
<dbReference type="STRING" id="3880.I3S9W1"/>
<dbReference type="AlphaFoldDB" id="I3S9W1"/>
<dbReference type="EMBL" id="CM001224">
    <property type="protein sequence ID" value="KEH21341.1"/>
    <property type="molecule type" value="Genomic_DNA"/>
</dbReference>
<evidence type="ECO:0000313" key="3">
    <source>
        <dbReference type="EMBL" id="AFK37053.1"/>
    </source>
</evidence>
<reference evidence="4 7" key="3">
    <citation type="journal article" date="2014" name="BMC Genomics">
        <title>An improved genome release (version Mt4.0) for the model legume Medicago truncatula.</title>
        <authorList>
            <person name="Tang H."/>
            <person name="Krishnakumar V."/>
            <person name="Bidwell S."/>
            <person name="Rosen B."/>
            <person name="Chan A."/>
            <person name="Zhou S."/>
            <person name="Gentzbittel L."/>
            <person name="Childs K.L."/>
            <person name="Yandell M."/>
            <person name="Gundlach H."/>
            <person name="Mayer K.F."/>
            <person name="Schwartz D.C."/>
            <person name="Town C.D."/>
        </authorList>
    </citation>
    <scope>GENOME REANNOTATION</scope>
    <source>
        <strain evidence="4">A17</strain>
        <strain evidence="6 7">cv. Jemalong A17</strain>
    </source>
</reference>
<dbReference type="Gramene" id="rna50246">
    <property type="protein sequence ID" value="RHN43637.1"/>
    <property type="gene ID" value="gene50246"/>
</dbReference>
<proteinExistence type="evidence at transcript level"/>
<reference evidence="8" key="5">
    <citation type="journal article" date="2018" name="Nat. Plants">
        <title>Whole-genome landscape of Medicago truncatula symbiotic genes.</title>
        <authorList>
            <person name="Pecrix Y."/>
            <person name="Staton S.E."/>
            <person name="Sallet E."/>
            <person name="Lelandais-Briere C."/>
            <person name="Moreau S."/>
            <person name="Carrere S."/>
            <person name="Blein T."/>
            <person name="Jardinaud M.F."/>
            <person name="Latrasse D."/>
            <person name="Zouine M."/>
            <person name="Zahm M."/>
            <person name="Kreplak J."/>
            <person name="Mayjonade B."/>
            <person name="Satge C."/>
            <person name="Perez M."/>
            <person name="Cauet S."/>
            <person name="Marande W."/>
            <person name="Chantry-Darmon C."/>
            <person name="Lopez-Roques C."/>
            <person name="Bouchez O."/>
            <person name="Berard A."/>
            <person name="Debelle F."/>
            <person name="Munos S."/>
            <person name="Bendahmane A."/>
            <person name="Berges H."/>
            <person name="Niebel A."/>
            <person name="Buitink J."/>
            <person name="Frugier F."/>
            <person name="Benhamed M."/>
            <person name="Crespi M."/>
            <person name="Gouzy J."/>
            <person name="Gamas P."/>
        </authorList>
    </citation>
    <scope>NUCLEOTIDE SEQUENCE [LARGE SCALE GENOMIC DNA]</scope>
    <source>
        <strain evidence="8">cv. Jemalong A17</strain>
    </source>
</reference>
<evidence type="ECO:0000256" key="2">
    <source>
        <dbReference type="SAM" id="Phobius"/>
    </source>
</evidence>
<organism evidence="3">
    <name type="scientific">Medicago truncatula</name>
    <name type="common">Barrel medic</name>
    <name type="synonym">Medicago tribuloides</name>
    <dbReference type="NCBI Taxonomy" id="3880"/>
    <lineage>
        <taxon>Eukaryota</taxon>
        <taxon>Viridiplantae</taxon>
        <taxon>Streptophyta</taxon>
        <taxon>Embryophyta</taxon>
        <taxon>Tracheophyta</taxon>
        <taxon>Spermatophyta</taxon>
        <taxon>Magnoliopsida</taxon>
        <taxon>eudicotyledons</taxon>
        <taxon>Gunneridae</taxon>
        <taxon>Pentapetalae</taxon>
        <taxon>rosids</taxon>
        <taxon>fabids</taxon>
        <taxon>Fabales</taxon>
        <taxon>Fabaceae</taxon>
        <taxon>Papilionoideae</taxon>
        <taxon>50 kb inversion clade</taxon>
        <taxon>NPAAA clade</taxon>
        <taxon>Hologalegina</taxon>
        <taxon>IRL clade</taxon>
        <taxon>Trifolieae</taxon>
        <taxon>Medicago</taxon>
    </lineage>
</organism>
<dbReference type="KEGG" id="mtr:25502266"/>
<evidence type="ECO:0000313" key="7">
    <source>
        <dbReference type="Proteomes" id="UP000002051"/>
    </source>
</evidence>
<reference evidence="6" key="4">
    <citation type="submission" date="2015-04" db="UniProtKB">
        <authorList>
            <consortium name="EnsemblPlants"/>
        </authorList>
    </citation>
    <scope>IDENTIFICATION</scope>
    <source>
        <strain evidence="6">cv. Jemalong A17</strain>
    </source>
</reference>
<dbReference type="EMBL" id="PSQE01000008">
    <property type="protein sequence ID" value="RHN43637.1"/>
    <property type="molecule type" value="Genomic_DNA"/>
</dbReference>
<evidence type="ECO:0000256" key="1">
    <source>
        <dbReference type="SAM" id="MobiDB-lite"/>
    </source>
</evidence>
<protein>
    <submittedName>
        <fullName evidence="4">Transmembrane protein, putative</fullName>
    </submittedName>
</protein>
<dbReference type="Proteomes" id="UP000002051">
    <property type="component" value="Chromosome 8"/>
</dbReference>